<keyword evidence="2" id="KW-1185">Reference proteome</keyword>
<dbReference type="EMBL" id="KN846992">
    <property type="protein sequence ID" value="KIW90635.1"/>
    <property type="molecule type" value="Genomic_DNA"/>
</dbReference>
<dbReference type="HOGENOM" id="CLU_1175285_0_0_1"/>
<evidence type="ECO:0000313" key="2">
    <source>
        <dbReference type="Proteomes" id="UP000053789"/>
    </source>
</evidence>
<dbReference type="VEuPathDB" id="FungiDB:Z519_08418"/>
<dbReference type="RefSeq" id="XP_016617304.1">
    <property type="nucleotide sequence ID" value="XM_016766146.1"/>
</dbReference>
<gene>
    <name evidence="1" type="ORF">Z519_08418</name>
</gene>
<dbReference type="GeneID" id="27701346"/>
<evidence type="ECO:0000313" key="1">
    <source>
        <dbReference type="EMBL" id="KIW90635.1"/>
    </source>
</evidence>
<dbReference type="OrthoDB" id="366390at2759"/>
<protein>
    <submittedName>
        <fullName evidence="1">Uncharacterized protein</fullName>
    </submittedName>
</protein>
<organism evidence="1 2">
    <name type="scientific">Cladophialophora bantiana (strain ATCC 10958 / CBS 173.52 / CDC B-1940 / NIH 8579)</name>
    <name type="common">Xylohypha bantiana</name>
    <dbReference type="NCBI Taxonomy" id="1442370"/>
    <lineage>
        <taxon>Eukaryota</taxon>
        <taxon>Fungi</taxon>
        <taxon>Dikarya</taxon>
        <taxon>Ascomycota</taxon>
        <taxon>Pezizomycotina</taxon>
        <taxon>Eurotiomycetes</taxon>
        <taxon>Chaetothyriomycetidae</taxon>
        <taxon>Chaetothyriales</taxon>
        <taxon>Herpotrichiellaceae</taxon>
        <taxon>Cladophialophora</taxon>
    </lineage>
</organism>
<dbReference type="Proteomes" id="UP000053789">
    <property type="component" value="Unassembled WGS sequence"/>
</dbReference>
<name>A0A0D2HIQ7_CLAB1</name>
<accession>A0A0D2HIQ7</accession>
<proteinExistence type="predicted"/>
<sequence>MYFLQKRLNPHPNTLQALVRARHYNVFGNLVEQFSSHFLENDKINALIRAVKTHNHDCINKFVKSRALPACTSVAADKLLLACVEEQSWMFIEELRNGLAALFSAAGIADAGSVADGLLLKYMKGTKLGRNYYDYTPELRKRYHENHTPELISRGAAWFSAYRIAVAKAAATDRKETLELLEAHFPSTNALEETSPSSTVSLQATVYGVGIGHRHKASFVCGMREKDREYKFRLSL</sequence>
<reference evidence="1" key="1">
    <citation type="submission" date="2015-01" db="EMBL/GenBank/DDBJ databases">
        <title>The Genome Sequence of Cladophialophora bantiana CBS 173.52.</title>
        <authorList>
            <consortium name="The Broad Institute Genomics Platform"/>
            <person name="Cuomo C."/>
            <person name="de Hoog S."/>
            <person name="Gorbushina A."/>
            <person name="Stielow B."/>
            <person name="Teixiera M."/>
            <person name="Abouelleil A."/>
            <person name="Chapman S.B."/>
            <person name="Priest M."/>
            <person name="Young S.K."/>
            <person name="Wortman J."/>
            <person name="Nusbaum C."/>
            <person name="Birren B."/>
        </authorList>
    </citation>
    <scope>NUCLEOTIDE SEQUENCE [LARGE SCALE GENOMIC DNA]</scope>
    <source>
        <strain evidence="1">CBS 173.52</strain>
    </source>
</reference>
<dbReference type="AlphaFoldDB" id="A0A0D2HIQ7"/>